<proteinExistence type="predicted"/>
<dbReference type="PANTHER" id="PTHR31042:SF150">
    <property type="entry name" value="OS06G0661900 PROTEIN"/>
    <property type="match status" value="1"/>
</dbReference>
<dbReference type="GO" id="GO:0016757">
    <property type="term" value="F:glycosyltransferase activity"/>
    <property type="evidence" value="ECO:0007669"/>
    <property type="project" value="InterPro"/>
</dbReference>
<sequence>MASLFGLPALVILATTLGVGGLRDRRPLATQSDGSTINFLFLLRGSLPHADIWLTFFDAAPPDSWRAWAHCTNFEACRADEALLTLGVTVVPTVPSRWCDDLVTAQAHLVAAALAGGSGLRAPAAADRFVLLSDTTLPIKPFASMQQGLLATDSSSVCMRPVREWPAATINGTEFRLVKHSQWVVLSRRDAEEFVRRWPVKPELNGWDIPAMGADGRGDWSRSMSRSAFLPLDGVKSRSGRCPDEEAVFALLFGAPMSGEVASVWNRSRCHTYIEWKGTFLLLHGITPRVFSRVEEETMNAAQPHTSFFFARKFSPTAEVREILKLILAAPVQGQRLTTAHGLLDRWGLEPPGVPAGRV</sequence>
<evidence type="ECO:0000256" key="1">
    <source>
        <dbReference type="SAM" id="SignalP"/>
    </source>
</evidence>
<dbReference type="AlphaFoldDB" id="A0A7S4T0D1"/>
<feature type="chain" id="PRO_5031309808" description="Protein xylosyltransferase" evidence="1">
    <location>
        <begin position="22"/>
        <end position="359"/>
    </location>
</feature>
<evidence type="ECO:0008006" key="3">
    <source>
        <dbReference type="Google" id="ProtNLM"/>
    </source>
</evidence>
<accession>A0A7S4T0D1</accession>
<reference evidence="2" key="1">
    <citation type="submission" date="2021-01" db="EMBL/GenBank/DDBJ databases">
        <authorList>
            <person name="Corre E."/>
            <person name="Pelletier E."/>
            <person name="Niang G."/>
            <person name="Scheremetjew M."/>
            <person name="Finn R."/>
            <person name="Kale V."/>
            <person name="Holt S."/>
            <person name="Cochrane G."/>
            <person name="Meng A."/>
            <person name="Brown T."/>
            <person name="Cohen L."/>
        </authorList>
    </citation>
    <scope>NUCLEOTIDE SEQUENCE</scope>
    <source>
        <strain evidence="2">CCMP3105</strain>
    </source>
</reference>
<dbReference type="EMBL" id="HBNR01084155">
    <property type="protein sequence ID" value="CAE4661703.1"/>
    <property type="molecule type" value="Transcribed_RNA"/>
</dbReference>
<dbReference type="PANTHER" id="PTHR31042">
    <property type="entry name" value="CORE-2/I-BRANCHING BETA-1,6-N-ACETYLGLUCOSAMINYLTRANSFERASE FAMILY PROTEIN-RELATED"/>
    <property type="match status" value="1"/>
</dbReference>
<gene>
    <name evidence="2" type="ORF">AMON00008_LOCUS60260</name>
</gene>
<organism evidence="2">
    <name type="scientific">Alexandrium monilatum</name>
    <dbReference type="NCBI Taxonomy" id="311494"/>
    <lineage>
        <taxon>Eukaryota</taxon>
        <taxon>Sar</taxon>
        <taxon>Alveolata</taxon>
        <taxon>Dinophyceae</taxon>
        <taxon>Gonyaulacales</taxon>
        <taxon>Pyrocystaceae</taxon>
        <taxon>Alexandrium</taxon>
    </lineage>
</organism>
<dbReference type="InterPro" id="IPR044174">
    <property type="entry name" value="BC10-like"/>
</dbReference>
<feature type="signal peptide" evidence="1">
    <location>
        <begin position="1"/>
        <end position="21"/>
    </location>
</feature>
<protein>
    <recommendedName>
        <fullName evidence="3">Protein xylosyltransferase</fullName>
    </recommendedName>
</protein>
<evidence type="ECO:0000313" key="2">
    <source>
        <dbReference type="EMBL" id="CAE4661703.1"/>
    </source>
</evidence>
<keyword evidence="1" id="KW-0732">Signal</keyword>
<name>A0A7S4T0D1_9DINO</name>